<dbReference type="Proteomes" id="UP001390339">
    <property type="component" value="Unassembled WGS sequence"/>
</dbReference>
<protein>
    <submittedName>
        <fullName evidence="3">Uncharacterized protein</fullName>
    </submittedName>
</protein>
<gene>
    <name evidence="3" type="ORF">PGQ11_001042</name>
</gene>
<proteinExistence type="predicted"/>
<feature type="compositionally biased region" description="Low complexity" evidence="1">
    <location>
        <begin position="74"/>
        <end position="84"/>
    </location>
</feature>
<evidence type="ECO:0000313" key="4">
    <source>
        <dbReference type="Proteomes" id="UP001390339"/>
    </source>
</evidence>
<feature type="compositionally biased region" description="Polar residues" evidence="1">
    <location>
        <begin position="157"/>
        <end position="170"/>
    </location>
</feature>
<keyword evidence="4" id="KW-1185">Reference proteome</keyword>
<evidence type="ECO:0000256" key="2">
    <source>
        <dbReference type="SAM" id="Phobius"/>
    </source>
</evidence>
<keyword evidence="2" id="KW-1133">Transmembrane helix</keyword>
<keyword evidence="2" id="KW-0812">Transmembrane</keyword>
<accession>A0ABR2JM59</accession>
<evidence type="ECO:0000313" key="3">
    <source>
        <dbReference type="EMBL" id="KAK8879748.1"/>
    </source>
</evidence>
<feature type="region of interest" description="Disordered" evidence="1">
    <location>
        <begin position="66"/>
        <end position="170"/>
    </location>
</feature>
<comment type="caution">
    <text evidence="3">The sequence shown here is derived from an EMBL/GenBank/DDBJ whole genome shotgun (WGS) entry which is preliminary data.</text>
</comment>
<keyword evidence="2" id="KW-0472">Membrane</keyword>
<name>A0ABR2JM59_9PEZI</name>
<dbReference type="EMBL" id="JAPCWZ010000001">
    <property type="protein sequence ID" value="KAK8879748.1"/>
    <property type="molecule type" value="Genomic_DNA"/>
</dbReference>
<feature type="transmembrane region" description="Helical" evidence="2">
    <location>
        <begin position="712"/>
        <end position="734"/>
    </location>
</feature>
<feature type="compositionally biased region" description="Basic and acidic residues" evidence="1">
    <location>
        <begin position="89"/>
        <end position="103"/>
    </location>
</feature>
<evidence type="ECO:0000256" key="1">
    <source>
        <dbReference type="SAM" id="MobiDB-lite"/>
    </source>
</evidence>
<organism evidence="3 4">
    <name type="scientific">Apiospora arundinis</name>
    <dbReference type="NCBI Taxonomy" id="335852"/>
    <lineage>
        <taxon>Eukaryota</taxon>
        <taxon>Fungi</taxon>
        <taxon>Dikarya</taxon>
        <taxon>Ascomycota</taxon>
        <taxon>Pezizomycotina</taxon>
        <taxon>Sordariomycetes</taxon>
        <taxon>Xylariomycetidae</taxon>
        <taxon>Amphisphaeriales</taxon>
        <taxon>Apiosporaceae</taxon>
        <taxon>Apiospora</taxon>
    </lineage>
</organism>
<reference evidence="3 4" key="1">
    <citation type="journal article" date="2024" name="IMA Fungus">
        <title>Apiospora arundinis, a panoply of carbohydrate-active enzymes and secondary metabolites.</title>
        <authorList>
            <person name="Sorensen T."/>
            <person name="Petersen C."/>
            <person name="Muurmann A.T."/>
            <person name="Christiansen J.V."/>
            <person name="Brundto M.L."/>
            <person name="Overgaard C.K."/>
            <person name="Boysen A.T."/>
            <person name="Wollenberg R.D."/>
            <person name="Larsen T.O."/>
            <person name="Sorensen J.L."/>
            <person name="Nielsen K.L."/>
            <person name="Sondergaard T.E."/>
        </authorList>
    </citation>
    <scope>NUCLEOTIDE SEQUENCE [LARGE SCALE GENOMIC DNA]</scope>
    <source>
        <strain evidence="3 4">AAU 773</strain>
    </source>
</reference>
<feature type="compositionally biased region" description="Polar residues" evidence="1">
    <location>
        <begin position="112"/>
        <end position="136"/>
    </location>
</feature>
<feature type="transmembrane region" description="Helical" evidence="2">
    <location>
        <begin position="682"/>
        <end position="705"/>
    </location>
</feature>
<sequence>MLADEPTVFSRLWLGMCYQVVELYSACRCLYYQHTVDRCPSYGRPGHYVTKRTILVGYACAAHSQQSYGDNHANTRTNVNTPRPTLKKAVKEIRKSEQARTRAEGSLADNYSDGSPSNNPYLRTGTRPKSGNSGDSRQIKQEFAKTQANEPQERSRTPLQETSTKAKQSVDASDSYIEVLVDDGSSVLSSLFDEQGMSSETSISTPESLNAVEFLLGGLLYDEILQYLWPQLFLRASSVEQASQLITRFLLRYSLDLQTLAQNLGSARTPDKFADLKLRAGQFVEKRRRTVAREICKTFRLPDSHSEAPGQQAPEVTEISLSSTTPEDDDQGGSDQPELERLDILKDFVFNTDPFFCFRQNVRVLLEEPLYLHLNIRIADRARNIFNDVANSVCGPTTGPGTGEQRVYYTCKCGFTLCDDYIERRPGALEDLKHFLSASGIRVGASIADLESNTIATSTPGGRTLPIANPGTLQTKTTADRGRSRLRLPFDIRLPRYWQTQNNSLELGKCGQERTATAPAPPKNHNYLLLCVPFGNLIYKLQQPEVCTVDSDQDFFSLLRVLYHKSRTKLSLMPALKRVKSIHFVQFEMYRRDLTDVRSQPALPPPETLKTDYLYDPMPADLMPPVGSNLLVHFFEHPTHAGALPDLYRRIPKKLREKLSPCPVKGSSVGWGIAFAEGVDAFTFFLCGCAGFIVCLMVSIAWTVAQSDIQGGFGIGAFLLAFMIFCGGLVYSSATTKLHI</sequence>